<dbReference type="OrthoDB" id="5846509at2759"/>
<organism evidence="4">
    <name type="scientific">Caenorhabditis remanei</name>
    <name type="common">Caenorhabditis vulgaris</name>
    <dbReference type="NCBI Taxonomy" id="31234"/>
    <lineage>
        <taxon>Eukaryota</taxon>
        <taxon>Metazoa</taxon>
        <taxon>Ecdysozoa</taxon>
        <taxon>Nematoda</taxon>
        <taxon>Chromadorea</taxon>
        <taxon>Rhabditida</taxon>
        <taxon>Rhabditina</taxon>
        <taxon>Rhabditomorpha</taxon>
        <taxon>Rhabditoidea</taxon>
        <taxon>Rhabditidae</taxon>
        <taxon>Peloderinae</taxon>
        <taxon>Caenorhabditis</taxon>
    </lineage>
</organism>
<dbReference type="Proteomes" id="UP000483820">
    <property type="component" value="Chromosome V"/>
</dbReference>
<dbReference type="EMBL" id="DS268412">
    <property type="protein sequence ID" value="EFP05360.1"/>
    <property type="molecule type" value="Genomic_DNA"/>
</dbReference>
<evidence type="ECO:0000313" key="3">
    <source>
        <dbReference type="EMBL" id="KAF1751483.1"/>
    </source>
</evidence>
<dbReference type="InterPro" id="IPR027913">
    <property type="entry name" value="DUF4473"/>
</dbReference>
<evidence type="ECO:0000313" key="2">
    <source>
        <dbReference type="EMBL" id="EFP05360.1"/>
    </source>
</evidence>
<evidence type="ECO:0000313" key="5">
    <source>
        <dbReference type="Proteomes" id="UP000483820"/>
    </source>
</evidence>
<evidence type="ECO:0008006" key="6">
    <source>
        <dbReference type="Google" id="ProtNLM"/>
    </source>
</evidence>
<dbReference type="AlphaFoldDB" id="E3LPJ6"/>
<evidence type="ECO:0000313" key="4">
    <source>
        <dbReference type="Proteomes" id="UP000008281"/>
    </source>
</evidence>
<dbReference type="EMBL" id="WUAV01000005">
    <property type="protein sequence ID" value="KAF1751483.1"/>
    <property type="molecule type" value="Genomic_DNA"/>
</dbReference>
<evidence type="ECO:0000256" key="1">
    <source>
        <dbReference type="SAM" id="SignalP"/>
    </source>
</evidence>
<dbReference type="HOGENOM" id="CLU_161560_1_1_1"/>
<dbReference type="OMA" id="CKIFVIV"/>
<dbReference type="Proteomes" id="UP000008281">
    <property type="component" value="Unassembled WGS sequence"/>
</dbReference>
<dbReference type="STRING" id="31234.E3LPJ6"/>
<dbReference type="Pfam" id="PF14747">
    <property type="entry name" value="DUF4473"/>
    <property type="match status" value="1"/>
</dbReference>
<feature type="signal peptide" evidence="1">
    <location>
        <begin position="1"/>
        <end position="16"/>
    </location>
</feature>
<feature type="chain" id="PRO_5036280828" description="SXP/RAL-2 family protein Ani s 5-like cation-binding domain-containing protein" evidence="1">
    <location>
        <begin position="17"/>
        <end position="110"/>
    </location>
</feature>
<protein>
    <recommendedName>
        <fullName evidence="6">SXP/RAL-2 family protein Ani s 5-like cation-binding domain-containing protein</fullName>
    </recommendedName>
</protein>
<dbReference type="PANTHER" id="PTHR33272">
    <property type="entry name" value="PROTEIN CBG22877-RELATED"/>
    <property type="match status" value="1"/>
</dbReference>
<name>E3LPJ6_CAERE</name>
<dbReference type="FunCoup" id="E3LPJ6">
    <property type="interactions" value="1852"/>
</dbReference>
<dbReference type="eggNOG" id="ENOG502TIAW">
    <property type="taxonomic scope" value="Eukaryota"/>
</dbReference>
<dbReference type="CTD" id="9811282"/>
<dbReference type="GeneID" id="9811282"/>
<keyword evidence="1" id="KW-0732">Signal</keyword>
<reference evidence="2" key="1">
    <citation type="submission" date="2007-07" db="EMBL/GenBank/DDBJ databases">
        <title>PCAP assembly of the Caenorhabditis remanei genome.</title>
        <authorList>
            <consortium name="The Caenorhabditis remanei Sequencing Consortium"/>
            <person name="Wilson R.K."/>
        </authorList>
    </citation>
    <scope>NUCLEOTIDE SEQUENCE [LARGE SCALE GENOMIC DNA]</scope>
    <source>
        <strain evidence="2">PB4641</strain>
    </source>
</reference>
<proteinExistence type="predicted"/>
<dbReference type="RefSeq" id="XP_003114022.1">
    <property type="nucleotide sequence ID" value="XM_003113974.1"/>
</dbReference>
<accession>E3LPJ6</accession>
<keyword evidence="4" id="KW-1185">Reference proteome</keyword>
<gene>
    <name evidence="2" type="ORF">CRE_26969</name>
    <name evidence="3" type="ORF">GCK72_018037</name>
</gene>
<reference evidence="3 5" key="2">
    <citation type="submission" date="2019-12" db="EMBL/GenBank/DDBJ databases">
        <title>Chromosome-level assembly of the Caenorhabditis remanei genome.</title>
        <authorList>
            <person name="Teterina A.A."/>
            <person name="Willis J.H."/>
            <person name="Phillips P.C."/>
        </authorList>
    </citation>
    <scope>NUCLEOTIDE SEQUENCE [LARGE SCALE GENOMIC DNA]</scope>
    <source>
        <strain evidence="3 5">PX506</strain>
        <tissue evidence="3">Whole organism</tissue>
    </source>
</reference>
<dbReference type="KEGG" id="crq:GCK72_018037"/>
<dbReference type="InParanoid" id="E3LPJ6"/>
<sequence length="110" mass="11749">MCKLFVAVALIAVVCAHPAIPTEDQMKAELVAAGISDAASAGIAKIAESYKSQFEPVKGDHEAAKAVFDKLKTETDTYIATQSEADQTAYKAFVEKKKDEFKAHKEAASA</sequence>